<gene>
    <name evidence="1" type="ORF">QVD17_39242</name>
</gene>
<evidence type="ECO:0000313" key="2">
    <source>
        <dbReference type="Proteomes" id="UP001229421"/>
    </source>
</evidence>
<proteinExistence type="predicted"/>
<evidence type="ECO:0000313" key="1">
    <source>
        <dbReference type="EMBL" id="KAK1407622.1"/>
    </source>
</evidence>
<comment type="caution">
    <text evidence="1">The sequence shown here is derived from an EMBL/GenBank/DDBJ whole genome shotgun (WGS) entry which is preliminary data.</text>
</comment>
<sequence length="93" mass="11034">MKGLYRSLSLRPCFECEYERREIIKLALKAKRSLAETLRWIVMVFACSLVQRLQIWEDLAIVFSLYKFSFFLFGEGNLSIHFKAHGALSKFHW</sequence>
<dbReference type="AlphaFoldDB" id="A0AAD8JRX7"/>
<dbReference type="Proteomes" id="UP001229421">
    <property type="component" value="Unassembled WGS sequence"/>
</dbReference>
<organism evidence="1 2">
    <name type="scientific">Tagetes erecta</name>
    <name type="common">African marigold</name>
    <dbReference type="NCBI Taxonomy" id="13708"/>
    <lineage>
        <taxon>Eukaryota</taxon>
        <taxon>Viridiplantae</taxon>
        <taxon>Streptophyta</taxon>
        <taxon>Embryophyta</taxon>
        <taxon>Tracheophyta</taxon>
        <taxon>Spermatophyta</taxon>
        <taxon>Magnoliopsida</taxon>
        <taxon>eudicotyledons</taxon>
        <taxon>Gunneridae</taxon>
        <taxon>Pentapetalae</taxon>
        <taxon>asterids</taxon>
        <taxon>campanulids</taxon>
        <taxon>Asterales</taxon>
        <taxon>Asteraceae</taxon>
        <taxon>Asteroideae</taxon>
        <taxon>Heliantheae alliance</taxon>
        <taxon>Tageteae</taxon>
        <taxon>Tagetes</taxon>
    </lineage>
</organism>
<dbReference type="EMBL" id="JAUHHV010000011">
    <property type="protein sequence ID" value="KAK1407622.1"/>
    <property type="molecule type" value="Genomic_DNA"/>
</dbReference>
<accession>A0AAD8JRX7</accession>
<name>A0AAD8JRX7_TARER</name>
<protein>
    <submittedName>
        <fullName evidence="1">Uncharacterized protein</fullName>
    </submittedName>
</protein>
<reference evidence="1" key="1">
    <citation type="journal article" date="2023" name="bioRxiv">
        <title>Improved chromosome-level genome assembly for marigold (Tagetes erecta).</title>
        <authorList>
            <person name="Jiang F."/>
            <person name="Yuan L."/>
            <person name="Wang S."/>
            <person name="Wang H."/>
            <person name="Xu D."/>
            <person name="Wang A."/>
            <person name="Fan W."/>
        </authorList>
    </citation>
    <scope>NUCLEOTIDE SEQUENCE</scope>
    <source>
        <strain evidence="1">WSJ</strain>
        <tissue evidence="1">Leaf</tissue>
    </source>
</reference>
<keyword evidence="2" id="KW-1185">Reference proteome</keyword>